<evidence type="ECO:0000259" key="1">
    <source>
        <dbReference type="PROSITE" id="PS50181"/>
    </source>
</evidence>
<dbReference type="AlphaFoldDB" id="A0A8H3F1F6"/>
<sequence>MASRDLALTSLPLEILRLIVDNLPRFDLFSVRLLSKTFAAVAAERLFHSIPLWMHSSSLQAITHLSHNSTLRKYVRHIVFSTLRVRDHHDEKVYLSGVKKHLEMQTDSMSLGALKYGQHKKAYHAALEDQEYLMKGALDVKILTRAFREFSNLKELTIDDRNCHIGCRQLIRDFGSFISADLLTCNGMDTLPSLIQALSEAGVQLSHLTIGWENVFDTIETPNLLEMGDPRPSYIKGLCSNAMTTAIFDLETIAPVRRLLSEVQTLEISDLSVKDDKSDLLRMARAIKRLIQFTFKLESVAIKEICSEIFMTDMQPLSVEDLFCVRTGPQSLRIVTLSNLTITNHLVLVSFIKRQAAFLKVVYFNFFSLEDVK</sequence>
<dbReference type="SUPFAM" id="SSF81383">
    <property type="entry name" value="F-box domain"/>
    <property type="match status" value="1"/>
</dbReference>
<feature type="domain" description="F-box" evidence="1">
    <location>
        <begin position="5"/>
        <end position="50"/>
    </location>
</feature>
<evidence type="ECO:0000313" key="3">
    <source>
        <dbReference type="Proteomes" id="UP000664521"/>
    </source>
</evidence>
<name>A0A8H3F1F6_9LECA</name>
<gene>
    <name evidence="2" type="ORF">HETSPECPRED_002492</name>
</gene>
<dbReference type="Proteomes" id="UP000664521">
    <property type="component" value="Unassembled WGS sequence"/>
</dbReference>
<dbReference type="InterPro" id="IPR036047">
    <property type="entry name" value="F-box-like_dom_sf"/>
</dbReference>
<dbReference type="PROSITE" id="PS50181">
    <property type="entry name" value="FBOX"/>
    <property type="match status" value="1"/>
</dbReference>
<protein>
    <recommendedName>
        <fullName evidence="1">F-box domain-containing protein</fullName>
    </recommendedName>
</protein>
<dbReference type="InterPro" id="IPR001810">
    <property type="entry name" value="F-box_dom"/>
</dbReference>
<comment type="caution">
    <text evidence="2">The sequence shown here is derived from an EMBL/GenBank/DDBJ whole genome shotgun (WGS) entry which is preliminary data.</text>
</comment>
<proteinExistence type="predicted"/>
<dbReference type="OrthoDB" id="5422579at2759"/>
<reference evidence="2" key="1">
    <citation type="submission" date="2021-03" db="EMBL/GenBank/DDBJ databases">
        <authorList>
            <person name="Tagirdzhanova G."/>
        </authorList>
    </citation>
    <scope>NUCLEOTIDE SEQUENCE</scope>
</reference>
<evidence type="ECO:0000313" key="2">
    <source>
        <dbReference type="EMBL" id="CAF9915450.1"/>
    </source>
</evidence>
<accession>A0A8H3F1F6</accession>
<keyword evidence="3" id="KW-1185">Reference proteome</keyword>
<organism evidence="2 3">
    <name type="scientific">Heterodermia speciosa</name>
    <dbReference type="NCBI Taxonomy" id="116794"/>
    <lineage>
        <taxon>Eukaryota</taxon>
        <taxon>Fungi</taxon>
        <taxon>Dikarya</taxon>
        <taxon>Ascomycota</taxon>
        <taxon>Pezizomycotina</taxon>
        <taxon>Lecanoromycetes</taxon>
        <taxon>OSLEUM clade</taxon>
        <taxon>Lecanoromycetidae</taxon>
        <taxon>Caliciales</taxon>
        <taxon>Physciaceae</taxon>
        <taxon>Heterodermia</taxon>
    </lineage>
</organism>
<dbReference type="EMBL" id="CAJPDS010000016">
    <property type="protein sequence ID" value="CAF9915450.1"/>
    <property type="molecule type" value="Genomic_DNA"/>
</dbReference>
<dbReference type="SMART" id="SM00256">
    <property type="entry name" value="FBOX"/>
    <property type="match status" value="1"/>
</dbReference>
<dbReference type="Pfam" id="PF00646">
    <property type="entry name" value="F-box"/>
    <property type="match status" value="1"/>
</dbReference>